<dbReference type="Proteomes" id="UP000275530">
    <property type="component" value="Unassembled WGS sequence"/>
</dbReference>
<proteinExistence type="predicted"/>
<name>A0A6M7TI24_9HYPH</name>
<evidence type="ECO:0000313" key="2">
    <source>
        <dbReference type="Proteomes" id="UP000275530"/>
    </source>
</evidence>
<evidence type="ECO:0000313" key="1">
    <source>
        <dbReference type="EMBL" id="RJT37014.1"/>
    </source>
</evidence>
<organism evidence="1 2">
    <name type="scientific">Mesorhizobium jarvisii</name>
    <dbReference type="NCBI Taxonomy" id="1777867"/>
    <lineage>
        <taxon>Bacteria</taxon>
        <taxon>Pseudomonadati</taxon>
        <taxon>Pseudomonadota</taxon>
        <taxon>Alphaproteobacteria</taxon>
        <taxon>Hyphomicrobiales</taxon>
        <taxon>Phyllobacteriaceae</taxon>
        <taxon>Mesorhizobium</taxon>
    </lineage>
</organism>
<sequence>MSSYARALIGAAFISTVAGCGNPRFDVPYDQYGPDATAIDGRIQCELAEMLMDKNFNMLAALRDGHYQVAGALSLDITNTIGAEPSFNGMWPTTGGMFSFNVGANLTRAHERSMTAALAYSMDDIQRKIDTGKYEFECPKRNINGLSGNLGLKELVQGAMPLQLDQKAGISPGQFGGAISFTVTANVNAVGPTWAIANFNGPGKFAKVGNVYLDKLTIAFAQTKPDEVKKGAPTAKGTAKAKEDAREYLRNVQAQELSNQISNLNNKF</sequence>
<dbReference type="RefSeq" id="WP_064984178.1">
    <property type="nucleotide sequence ID" value="NZ_CP033507.1"/>
</dbReference>
<protein>
    <submittedName>
        <fullName evidence="1">Uncharacterized protein</fullName>
    </submittedName>
</protein>
<gene>
    <name evidence="1" type="ORF">D3242_06795</name>
</gene>
<keyword evidence="2" id="KW-1185">Reference proteome</keyword>
<dbReference type="AlphaFoldDB" id="A0A6M7TI24"/>
<accession>A0A6M7TI24</accession>
<dbReference type="EMBL" id="QZXA01000002">
    <property type="protein sequence ID" value="RJT37014.1"/>
    <property type="molecule type" value="Genomic_DNA"/>
</dbReference>
<reference evidence="1 2" key="1">
    <citation type="submission" date="2018-09" db="EMBL/GenBank/DDBJ databases">
        <title>Mesorhizobium carmichaelinearum sp. nov. isolated from Carmichaelinea spp. root nodules in New Zealand.</title>
        <authorList>
            <person name="De Meyer S.E."/>
        </authorList>
    </citation>
    <scope>NUCLEOTIDE SEQUENCE [LARGE SCALE GENOMIC DNA]</scope>
    <source>
        <strain evidence="1 2">LMG 28313</strain>
    </source>
</reference>
<dbReference type="PROSITE" id="PS51257">
    <property type="entry name" value="PROKAR_LIPOPROTEIN"/>
    <property type="match status" value="1"/>
</dbReference>
<comment type="caution">
    <text evidence="1">The sequence shown here is derived from an EMBL/GenBank/DDBJ whole genome shotgun (WGS) entry which is preliminary data.</text>
</comment>